<feature type="region of interest" description="Disordered" evidence="2">
    <location>
        <begin position="895"/>
        <end position="963"/>
    </location>
</feature>
<evidence type="ECO:0000256" key="3">
    <source>
        <dbReference type="SAM" id="Phobius"/>
    </source>
</evidence>
<proteinExistence type="predicted"/>
<dbReference type="GO" id="GO:0005509">
    <property type="term" value="F:calcium ion binding"/>
    <property type="evidence" value="ECO:0007669"/>
    <property type="project" value="InterPro"/>
</dbReference>
<dbReference type="Pfam" id="PF00924">
    <property type="entry name" value="MS_channel_2nd"/>
    <property type="match status" value="1"/>
</dbReference>
<feature type="transmembrane region" description="Helical" evidence="3">
    <location>
        <begin position="216"/>
        <end position="235"/>
    </location>
</feature>
<dbReference type="InterPro" id="IPR058650">
    <property type="entry name" value="Msy1/2-like"/>
</dbReference>
<dbReference type="InterPro" id="IPR018247">
    <property type="entry name" value="EF_Hand_1_Ca_BS"/>
</dbReference>
<keyword evidence="3" id="KW-1133">Transmembrane helix</keyword>
<dbReference type="OrthoDB" id="544685at2759"/>
<evidence type="ECO:0000313" key="6">
    <source>
        <dbReference type="Proteomes" id="UP000799428"/>
    </source>
</evidence>
<dbReference type="GO" id="GO:0016020">
    <property type="term" value="C:membrane"/>
    <property type="evidence" value="ECO:0007669"/>
    <property type="project" value="InterPro"/>
</dbReference>
<feature type="transmembrane region" description="Helical" evidence="3">
    <location>
        <begin position="122"/>
        <end position="144"/>
    </location>
</feature>
<feature type="compositionally biased region" description="Pro residues" evidence="2">
    <location>
        <begin position="845"/>
        <end position="858"/>
    </location>
</feature>
<evidence type="ECO:0000313" key="5">
    <source>
        <dbReference type="EMBL" id="KAF2712081.1"/>
    </source>
</evidence>
<feature type="region of interest" description="Disordered" evidence="2">
    <location>
        <begin position="41"/>
        <end position="98"/>
    </location>
</feature>
<keyword evidence="3" id="KW-0812">Transmembrane</keyword>
<keyword evidence="1" id="KW-0106">Calcium</keyword>
<evidence type="ECO:0000256" key="2">
    <source>
        <dbReference type="SAM" id="MobiDB-lite"/>
    </source>
</evidence>
<feature type="compositionally biased region" description="Basic and acidic residues" evidence="2">
    <location>
        <begin position="783"/>
        <end position="826"/>
    </location>
</feature>
<dbReference type="PANTHER" id="PTHR31323:SF14">
    <property type="entry name" value="MECHANOSENSITIVE ION CHANNEL PROTEIN MSY2"/>
    <property type="match status" value="1"/>
</dbReference>
<keyword evidence="3" id="KW-0472">Membrane</keyword>
<protein>
    <recommendedName>
        <fullName evidence="4">EF-hand domain-containing protein</fullName>
    </recommendedName>
</protein>
<dbReference type="PROSITE" id="PS00018">
    <property type="entry name" value="EF_HAND_1"/>
    <property type="match status" value="1"/>
</dbReference>
<dbReference type="InterPro" id="IPR010920">
    <property type="entry name" value="LSM_dom_sf"/>
</dbReference>
<feature type="compositionally biased region" description="Basic residues" evidence="2">
    <location>
        <begin position="70"/>
        <end position="81"/>
    </location>
</feature>
<keyword evidence="6" id="KW-1185">Reference proteome</keyword>
<sequence>MSTQPQRSPTFRLSRQGFQQLHNESTDNMVDNTTEIPLQRVISHTPSHAPSRAPSHTATMADPQSEKTGLFHRGRGRRRLQKVNSKGEPYPGDGSVDEEQTALNRMGRIYNKILNFSIVTRYMIYVAPLALVLAIPIILAVTVWSATGPNKKDSNGNEIANSGTPKHSIGGADEKKFWIWIEIVWLSFWACKVVAHFLPKVFKFLIGVVSPGVQKYALLLAAIEQPVSVVFWMIVNQVTFPVLVKTEKAWADKLASVLLAGLICTCIILSERILIQLISISYHRKQFDSKIKDSKRNIHLLGLLYDASRALFPSYCDEFAEEDYIIQDGLQLALGLGSKTGTMKHGRSGSTTPMRLLQDVGRFGDKVTSAFGTVAQEITGKKVFDPNGAHSIVVEALERNRSAEALARRIWLSFVVEGKDALFMDDLVEVMGPGREKEAEECFASLDKDGNGDISLEEMILTVTELGRERKSIATSMHDVDQAINALDGLLFTMVFIVCIFVFIAFLSPSFVTTLTTSATALLSLSFVFAATCQEVLGSCIFLFVKHPYDIGDRVDVATDQLTVEHISLLYTVFKRVNNGKMVQTPNIVLNNLWVENITRSKAMREQVDLDVSFDTTFEDINVLKQELLAFVRNAQNSRDFHPDLEVEVVGIAEMNKLELRVDIRHKSNWSNEALRSSRKSKFMCALVLALRKIPIYGPGGGDASLGDAGKPSWSVAISPADAMAARDKYNADKEAKRLYPTPKPAPGNDSGKGKSTTTTTTDYLGMGGTEGDAINAINARKAGADPQRDETWQNRDENNWNNTRDDNTIGRPSTDDRPDLEEVRSLLHQQSTRGKRRQPEPRQGIPPLPIQVVPPPQVSSFGGQYAPPPSMPRTPASPNSISTGHIEEFQYQQMMPPPPRSASRGQRPQSPDDAFATTMQRPVQAPSAQVPQNQEKANNANNPSGTHSQSQSQSSVNYPYRV</sequence>
<dbReference type="Proteomes" id="UP000799428">
    <property type="component" value="Unassembled WGS sequence"/>
</dbReference>
<reference evidence="5" key="1">
    <citation type="journal article" date="2020" name="Stud. Mycol.">
        <title>101 Dothideomycetes genomes: a test case for predicting lifestyles and emergence of pathogens.</title>
        <authorList>
            <person name="Haridas S."/>
            <person name="Albert R."/>
            <person name="Binder M."/>
            <person name="Bloem J."/>
            <person name="Labutti K."/>
            <person name="Salamov A."/>
            <person name="Andreopoulos B."/>
            <person name="Baker S."/>
            <person name="Barry K."/>
            <person name="Bills G."/>
            <person name="Bluhm B."/>
            <person name="Cannon C."/>
            <person name="Castanera R."/>
            <person name="Culley D."/>
            <person name="Daum C."/>
            <person name="Ezra D."/>
            <person name="Gonzalez J."/>
            <person name="Henrissat B."/>
            <person name="Kuo A."/>
            <person name="Liang C."/>
            <person name="Lipzen A."/>
            <person name="Lutzoni F."/>
            <person name="Magnuson J."/>
            <person name="Mondo S."/>
            <person name="Nolan M."/>
            <person name="Ohm R."/>
            <person name="Pangilinan J."/>
            <person name="Park H.-J."/>
            <person name="Ramirez L."/>
            <person name="Alfaro M."/>
            <person name="Sun H."/>
            <person name="Tritt A."/>
            <person name="Yoshinaga Y."/>
            <person name="Zwiers L.-H."/>
            <person name="Turgeon B."/>
            <person name="Goodwin S."/>
            <person name="Spatafora J."/>
            <person name="Crous P."/>
            <person name="Grigoriev I."/>
        </authorList>
    </citation>
    <scope>NUCLEOTIDE SEQUENCE</scope>
    <source>
        <strain evidence="5">CBS 279.74</strain>
    </source>
</reference>
<dbReference type="Gene3D" id="1.10.238.10">
    <property type="entry name" value="EF-hand"/>
    <property type="match status" value="1"/>
</dbReference>
<name>A0A6G1KI55_9PLEO</name>
<feature type="compositionally biased region" description="Polar residues" evidence="2">
    <location>
        <begin position="41"/>
        <end position="58"/>
    </location>
</feature>
<feature type="region of interest" description="Disordered" evidence="2">
    <location>
        <begin position="736"/>
        <end position="883"/>
    </location>
</feature>
<dbReference type="SUPFAM" id="SSF47473">
    <property type="entry name" value="EF-hand"/>
    <property type="match status" value="1"/>
</dbReference>
<dbReference type="EMBL" id="MU005766">
    <property type="protein sequence ID" value="KAF2712081.1"/>
    <property type="molecule type" value="Genomic_DNA"/>
</dbReference>
<feature type="domain" description="EF-hand" evidence="4">
    <location>
        <begin position="434"/>
        <end position="469"/>
    </location>
</feature>
<feature type="transmembrane region" description="Helical" evidence="3">
    <location>
        <begin position="177"/>
        <end position="195"/>
    </location>
</feature>
<dbReference type="AlphaFoldDB" id="A0A6G1KI55"/>
<dbReference type="GO" id="GO:0006874">
    <property type="term" value="P:intracellular calcium ion homeostasis"/>
    <property type="evidence" value="ECO:0007669"/>
    <property type="project" value="TreeGrafter"/>
</dbReference>
<dbReference type="InterPro" id="IPR006685">
    <property type="entry name" value="MscS_channel_2nd"/>
</dbReference>
<dbReference type="InterPro" id="IPR002048">
    <property type="entry name" value="EF_hand_dom"/>
</dbReference>
<dbReference type="SMART" id="SM00054">
    <property type="entry name" value="EFh"/>
    <property type="match status" value="1"/>
</dbReference>
<dbReference type="SUPFAM" id="SSF50182">
    <property type="entry name" value="Sm-like ribonucleoproteins"/>
    <property type="match status" value="1"/>
</dbReference>
<evidence type="ECO:0000256" key="1">
    <source>
        <dbReference type="ARBA" id="ARBA00022837"/>
    </source>
</evidence>
<feature type="transmembrane region" description="Helical" evidence="3">
    <location>
        <begin position="486"/>
        <end position="507"/>
    </location>
</feature>
<feature type="compositionally biased region" description="Polar residues" evidence="2">
    <location>
        <begin position="918"/>
        <end position="948"/>
    </location>
</feature>
<feature type="transmembrane region" description="Helical" evidence="3">
    <location>
        <begin position="255"/>
        <end position="275"/>
    </location>
</feature>
<evidence type="ECO:0000259" key="4">
    <source>
        <dbReference type="PROSITE" id="PS50222"/>
    </source>
</evidence>
<accession>A0A6G1KI55</accession>
<dbReference type="GO" id="GO:0005262">
    <property type="term" value="F:calcium channel activity"/>
    <property type="evidence" value="ECO:0007669"/>
    <property type="project" value="TreeGrafter"/>
</dbReference>
<dbReference type="PANTHER" id="PTHR31323">
    <property type="entry name" value="MECHANOSENSITIVE ION CHANNEL PROTEIN MSY2"/>
    <property type="match status" value="1"/>
</dbReference>
<organism evidence="5 6">
    <name type="scientific">Pleomassaria siparia CBS 279.74</name>
    <dbReference type="NCBI Taxonomy" id="1314801"/>
    <lineage>
        <taxon>Eukaryota</taxon>
        <taxon>Fungi</taxon>
        <taxon>Dikarya</taxon>
        <taxon>Ascomycota</taxon>
        <taxon>Pezizomycotina</taxon>
        <taxon>Dothideomycetes</taxon>
        <taxon>Pleosporomycetidae</taxon>
        <taxon>Pleosporales</taxon>
        <taxon>Pleomassariaceae</taxon>
        <taxon>Pleomassaria</taxon>
    </lineage>
</organism>
<gene>
    <name evidence="5" type="ORF">K504DRAFT_488586</name>
</gene>
<dbReference type="InterPro" id="IPR011992">
    <property type="entry name" value="EF-hand-dom_pair"/>
</dbReference>
<feature type="transmembrane region" description="Helical" evidence="3">
    <location>
        <begin position="519"/>
        <end position="545"/>
    </location>
</feature>
<dbReference type="Pfam" id="PF25886">
    <property type="entry name" value="Msy1"/>
    <property type="match status" value="1"/>
</dbReference>
<dbReference type="PROSITE" id="PS50222">
    <property type="entry name" value="EF_HAND_2"/>
    <property type="match status" value="1"/>
</dbReference>